<feature type="transmembrane region" description="Helical" evidence="1">
    <location>
        <begin position="96"/>
        <end position="114"/>
    </location>
</feature>
<comment type="caution">
    <text evidence="2">The sequence shown here is derived from an EMBL/GenBank/DDBJ whole genome shotgun (WGS) entry which is preliminary data.</text>
</comment>
<feature type="transmembrane region" description="Helical" evidence="1">
    <location>
        <begin position="166"/>
        <end position="184"/>
    </location>
</feature>
<dbReference type="PROSITE" id="PS50244">
    <property type="entry name" value="S5A_REDUCTASE"/>
    <property type="match status" value="1"/>
</dbReference>
<keyword evidence="1" id="KW-1133">Transmembrane helix</keyword>
<dbReference type="OrthoDB" id="9779233at2"/>
<keyword evidence="1" id="KW-0812">Transmembrane</keyword>
<dbReference type="PANTHER" id="PTHR32251:SF15">
    <property type="entry name" value="3-OXO-5-ALPHA-STEROID 4-DEHYDROGENASE (DUF1295)"/>
    <property type="match status" value="1"/>
</dbReference>
<dbReference type="Proteomes" id="UP000245624">
    <property type="component" value="Unassembled WGS sequence"/>
</dbReference>
<keyword evidence="3" id="KW-1185">Reference proteome</keyword>
<dbReference type="Gene3D" id="1.20.120.1630">
    <property type="match status" value="1"/>
</dbReference>
<dbReference type="AlphaFoldDB" id="A0A317L4F1"/>
<dbReference type="InterPro" id="IPR010721">
    <property type="entry name" value="UstE-like"/>
</dbReference>
<reference evidence="2 3" key="1">
    <citation type="submission" date="2018-05" db="EMBL/GenBank/DDBJ databases">
        <title>Genomic analysis of Gracilibacillus dipsosauri DD1 reveals novel features of a salt-tolerant amylase.</title>
        <authorList>
            <person name="Deutch C.E."/>
            <person name="Yang S."/>
        </authorList>
    </citation>
    <scope>NUCLEOTIDE SEQUENCE [LARGE SCALE GENOMIC DNA]</scope>
    <source>
        <strain evidence="2 3">DD1</strain>
    </source>
</reference>
<protein>
    <submittedName>
        <fullName evidence="2">Uncharacterized protein</fullName>
    </submittedName>
</protein>
<dbReference type="EMBL" id="QGTD01000001">
    <property type="protein sequence ID" value="PWU70396.1"/>
    <property type="molecule type" value="Genomic_DNA"/>
</dbReference>
<evidence type="ECO:0000313" key="2">
    <source>
        <dbReference type="EMBL" id="PWU70396.1"/>
    </source>
</evidence>
<dbReference type="PANTHER" id="PTHR32251">
    <property type="entry name" value="3-OXO-5-ALPHA-STEROID 4-DEHYDROGENASE"/>
    <property type="match status" value="1"/>
</dbReference>
<dbReference type="GO" id="GO:0016020">
    <property type="term" value="C:membrane"/>
    <property type="evidence" value="ECO:0007669"/>
    <property type="project" value="TreeGrafter"/>
</dbReference>
<evidence type="ECO:0000256" key="1">
    <source>
        <dbReference type="SAM" id="Phobius"/>
    </source>
</evidence>
<evidence type="ECO:0000313" key="3">
    <source>
        <dbReference type="Proteomes" id="UP000245624"/>
    </source>
</evidence>
<name>A0A317L4F1_9BACI</name>
<dbReference type="RefSeq" id="WP_109982930.1">
    <property type="nucleotide sequence ID" value="NZ_QGTD01000001.1"/>
</dbReference>
<dbReference type="Pfam" id="PF06966">
    <property type="entry name" value="DUF1295"/>
    <property type="match status" value="1"/>
</dbReference>
<keyword evidence="1" id="KW-0472">Membrane</keyword>
<sequence length="214" mass="24633">MYGIQKQSTKQKSFILIAQIVYLIIAYYVLFSLNEENFLSIGLFTALFITSLRLNAMMFLWLPRGIGWMEAIGNSLAFALYYLGFPLLAIANDNDASMTLFMVGWIIFLLGSFINTGSELLRKTFKDNPENKGKLYTGGLFHYAIHINYFGDCLWVLGLAILTNNFFSLFIPLGLLLLFVTSYIPNHDKYLQDKYGDQFIEYKKSTKKLIPFIW</sequence>
<feature type="transmembrane region" description="Helical" evidence="1">
    <location>
        <begin position="12"/>
        <end position="31"/>
    </location>
</feature>
<feature type="transmembrane region" description="Helical" evidence="1">
    <location>
        <begin position="37"/>
        <end position="62"/>
    </location>
</feature>
<proteinExistence type="predicted"/>
<accession>A0A317L4F1</accession>
<organism evidence="2 3">
    <name type="scientific">Gracilibacillus dipsosauri</name>
    <dbReference type="NCBI Taxonomy" id="178340"/>
    <lineage>
        <taxon>Bacteria</taxon>
        <taxon>Bacillati</taxon>
        <taxon>Bacillota</taxon>
        <taxon>Bacilli</taxon>
        <taxon>Bacillales</taxon>
        <taxon>Bacillaceae</taxon>
        <taxon>Gracilibacillus</taxon>
    </lineage>
</organism>
<feature type="transmembrane region" description="Helical" evidence="1">
    <location>
        <begin position="135"/>
        <end position="160"/>
    </location>
</feature>
<gene>
    <name evidence="2" type="ORF">DLJ74_00755</name>
</gene>
<feature type="transmembrane region" description="Helical" evidence="1">
    <location>
        <begin position="71"/>
        <end position="90"/>
    </location>
</feature>